<dbReference type="InterPro" id="IPR000719">
    <property type="entry name" value="Prot_kinase_dom"/>
</dbReference>
<dbReference type="Gene3D" id="1.10.510.10">
    <property type="entry name" value="Transferase(Phosphotransferase) domain 1"/>
    <property type="match status" value="1"/>
</dbReference>
<evidence type="ECO:0000256" key="9">
    <source>
        <dbReference type="SAM" id="MobiDB-lite"/>
    </source>
</evidence>
<dbReference type="SMART" id="SM00220">
    <property type="entry name" value="S_TKc"/>
    <property type="match status" value="1"/>
</dbReference>
<reference evidence="11 12" key="1">
    <citation type="submission" date="2021-01" db="EMBL/GenBank/DDBJ databases">
        <title>WGS of actinomycetes isolated from Thailand.</title>
        <authorList>
            <person name="Thawai C."/>
        </authorList>
    </citation>
    <scope>NUCLEOTIDE SEQUENCE [LARGE SCALE GENOMIC DNA]</scope>
    <source>
        <strain evidence="11 12">LPG 2</strain>
    </source>
</reference>
<keyword evidence="4" id="KW-0732">Signal</keyword>
<feature type="domain" description="Protein kinase" evidence="10">
    <location>
        <begin position="9"/>
        <end position="268"/>
    </location>
</feature>
<gene>
    <name evidence="11" type="ORF">JK358_11235</name>
</gene>
<dbReference type="InterPro" id="IPR011009">
    <property type="entry name" value="Kinase-like_dom_sf"/>
</dbReference>
<dbReference type="EC" id="2.7.11.1" evidence="1"/>
<keyword evidence="12" id="KW-1185">Reference proteome</keyword>
<dbReference type="Pfam" id="PF00069">
    <property type="entry name" value="Pkinase"/>
    <property type="match status" value="1"/>
</dbReference>
<accession>A0ABS1M353</accession>
<dbReference type="InterPro" id="IPR017441">
    <property type="entry name" value="Protein_kinase_ATP_BS"/>
</dbReference>
<dbReference type="PROSITE" id="PS00107">
    <property type="entry name" value="PROTEIN_KINASE_ATP"/>
    <property type="match status" value="1"/>
</dbReference>
<dbReference type="PANTHER" id="PTHR43289">
    <property type="entry name" value="MITOGEN-ACTIVATED PROTEIN KINASE KINASE KINASE 20-RELATED"/>
    <property type="match status" value="1"/>
</dbReference>
<evidence type="ECO:0000313" key="11">
    <source>
        <dbReference type="EMBL" id="MBL1074966.1"/>
    </source>
</evidence>
<dbReference type="Pfam" id="PF11611">
    <property type="entry name" value="DUF4352"/>
    <property type="match status" value="1"/>
</dbReference>
<dbReference type="PROSITE" id="PS00108">
    <property type="entry name" value="PROTEIN_KINASE_ST"/>
    <property type="match status" value="1"/>
</dbReference>
<evidence type="ECO:0000256" key="8">
    <source>
        <dbReference type="PROSITE-ProRule" id="PRU10141"/>
    </source>
</evidence>
<feature type="region of interest" description="Disordered" evidence="9">
    <location>
        <begin position="282"/>
        <end position="368"/>
    </location>
</feature>
<feature type="region of interest" description="Disordered" evidence="9">
    <location>
        <begin position="443"/>
        <end position="468"/>
    </location>
</feature>
<dbReference type="InterPro" id="IPR029051">
    <property type="entry name" value="DUF4352"/>
</dbReference>
<evidence type="ECO:0000256" key="2">
    <source>
        <dbReference type="ARBA" id="ARBA00022527"/>
    </source>
</evidence>
<dbReference type="CDD" id="cd14014">
    <property type="entry name" value="STKc_PknB_like"/>
    <property type="match status" value="1"/>
</dbReference>
<dbReference type="SUPFAM" id="SSF56112">
    <property type="entry name" value="Protein kinase-like (PK-like)"/>
    <property type="match status" value="1"/>
</dbReference>
<evidence type="ECO:0000313" key="12">
    <source>
        <dbReference type="Proteomes" id="UP000602198"/>
    </source>
</evidence>
<dbReference type="InterPro" id="IPR008271">
    <property type="entry name" value="Ser/Thr_kinase_AS"/>
</dbReference>
<name>A0ABS1M353_9NOCA</name>
<proteinExistence type="predicted"/>
<evidence type="ECO:0000256" key="5">
    <source>
        <dbReference type="ARBA" id="ARBA00022741"/>
    </source>
</evidence>
<keyword evidence="2" id="KW-0723">Serine/threonine-protein kinase</keyword>
<dbReference type="EMBL" id="JAERRJ010000004">
    <property type="protein sequence ID" value="MBL1074966.1"/>
    <property type="molecule type" value="Genomic_DNA"/>
</dbReference>
<dbReference type="RefSeq" id="WP_201946508.1">
    <property type="nucleotide sequence ID" value="NZ_JAERRJ010000004.1"/>
</dbReference>
<protein>
    <recommendedName>
        <fullName evidence="1">non-specific serine/threonine protein kinase</fullName>
        <ecNumber evidence="1">2.7.11.1</ecNumber>
    </recommendedName>
</protein>
<dbReference type="Gene3D" id="2.60.40.1240">
    <property type="match status" value="1"/>
</dbReference>
<feature type="binding site" evidence="8">
    <location>
        <position position="38"/>
    </location>
    <ligand>
        <name>ATP</name>
        <dbReference type="ChEBI" id="CHEBI:30616"/>
    </ligand>
</feature>
<sequence>MEAGTFGHYRLKRLLGRGGMGEVWLAYDDSAERTVALKVLRTDFTTDADYRRRFEREAELGTRLHDPHLVPIHGFGEHDGRLYLAMAYIDGIDLARTLARDGAQPPEIALGHLTRVASGLDAMHRAGLIHRDVKPANILIDRTGHAYLIDFGTARATDETTFTATGSAIGTLAYMAPERFSGTVDARSDIYSLACVLYECLTGRRPFGDPQPAELMHAHLVREPPRPSAVNPAVPTALDAIVAHGMAKDPARRYASAAEFAATADAALTLARAKPARDTSTASASTVIVPGAGPAPARVETTSAPAPTRIETTSAPAPTRIETTSAPAPTRIETTSAPAPTRTEATVGPTPTRAATGSAPDTFTRWPGTEPDRTATWKLAAGISAAIVVLIGALLIGTALRGGGPLGTTAPLGAPGGAEPGASTTDRPSARTLVLPTLILPTFGPATPTSSTPPPPPGTAVRGSGVGGNEFEYTVTDVRTGIRTIDGYTTGGSFVSVTLRVTNLDWKQQWFAGAVTKLYDTAGNQYGVYYRGSTDFTERLDPGATHTTTLVFEIAPDVVPSHLDTGNGITLGLR</sequence>
<evidence type="ECO:0000259" key="10">
    <source>
        <dbReference type="PROSITE" id="PS50011"/>
    </source>
</evidence>
<keyword evidence="7 8" id="KW-0067">ATP-binding</keyword>
<evidence type="ECO:0000256" key="1">
    <source>
        <dbReference type="ARBA" id="ARBA00012513"/>
    </source>
</evidence>
<dbReference type="GO" id="GO:0016301">
    <property type="term" value="F:kinase activity"/>
    <property type="evidence" value="ECO:0007669"/>
    <property type="project" value="UniProtKB-KW"/>
</dbReference>
<keyword evidence="5 8" id="KW-0547">Nucleotide-binding</keyword>
<dbReference type="InterPro" id="IPR029050">
    <property type="entry name" value="Immunoprotect_excell_Ig-like"/>
</dbReference>
<evidence type="ECO:0000256" key="6">
    <source>
        <dbReference type="ARBA" id="ARBA00022777"/>
    </source>
</evidence>
<feature type="compositionally biased region" description="Polar residues" evidence="9">
    <location>
        <begin position="300"/>
        <end position="338"/>
    </location>
</feature>
<dbReference type="Gene3D" id="3.30.200.20">
    <property type="entry name" value="Phosphorylase Kinase, domain 1"/>
    <property type="match status" value="1"/>
</dbReference>
<keyword evidence="6 11" id="KW-0418">Kinase</keyword>
<evidence type="ECO:0000256" key="3">
    <source>
        <dbReference type="ARBA" id="ARBA00022679"/>
    </source>
</evidence>
<comment type="caution">
    <text evidence="11">The sequence shown here is derived from an EMBL/GenBank/DDBJ whole genome shotgun (WGS) entry which is preliminary data.</text>
</comment>
<organism evidence="11 12">
    <name type="scientific">Nocardia acididurans</name>
    <dbReference type="NCBI Taxonomy" id="2802282"/>
    <lineage>
        <taxon>Bacteria</taxon>
        <taxon>Bacillati</taxon>
        <taxon>Actinomycetota</taxon>
        <taxon>Actinomycetes</taxon>
        <taxon>Mycobacteriales</taxon>
        <taxon>Nocardiaceae</taxon>
        <taxon>Nocardia</taxon>
    </lineage>
</organism>
<dbReference type="Proteomes" id="UP000602198">
    <property type="component" value="Unassembled WGS sequence"/>
</dbReference>
<keyword evidence="3" id="KW-0808">Transferase</keyword>
<evidence type="ECO:0000256" key="4">
    <source>
        <dbReference type="ARBA" id="ARBA00022729"/>
    </source>
</evidence>
<dbReference type="PROSITE" id="PS50011">
    <property type="entry name" value="PROTEIN_KINASE_DOM"/>
    <property type="match status" value="1"/>
</dbReference>
<dbReference type="PANTHER" id="PTHR43289:SF6">
    <property type="entry name" value="SERINE_THREONINE-PROTEIN KINASE NEKL-3"/>
    <property type="match status" value="1"/>
</dbReference>
<evidence type="ECO:0000256" key="7">
    <source>
        <dbReference type="ARBA" id="ARBA00022840"/>
    </source>
</evidence>